<dbReference type="InterPro" id="IPR027417">
    <property type="entry name" value="P-loop_NTPase"/>
</dbReference>
<keyword evidence="2" id="KW-0342">GTP-binding</keyword>
<dbReference type="Pfam" id="PF01031">
    <property type="entry name" value="Dynamin_M"/>
    <property type="match status" value="1"/>
</dbReference>
<dbReference type="Gene3D" id="3.40.50.300">
    <property type="entry name" value="P-loop containing nucleotide triphosphate hydrolases"/>
    <property type="match status" value="1"/>
</dbReference>
<feature type="domain" description="Dynamin-type G" evidence="4">
    <location>
        <begin position="29"/>
        <end position="321"/>
    </location>
</feature>
<dbReference type="PROSITE" id="PS51388">
    <property type="entry name" value="GED"/>
    <property type="match status" value="1"/>
</dbReference>
<dbReference type="InterPro" id="IPR022812">
    <property type="entry name" value="Dynamin"/>
</dbReference>
<dbReference type="InterPro" id="IPR001401">
    <property type="entry name" value="Dynamin_GTPase"/>
</dbReference>
<dbReference type="PANTHER" id="PTHR11566:SF149">
    <property type="entry name" value="GTPASE, PUTATIVE (AFU_ORTHOLOGUE AFUA_6G11890)-RELATED"/>
    <property type="match status" value="1"/>
</dbReference>
<feature type="domain" description="GED" evidence="3">
    <location>
        <begin position="618"/>
        <end position="709"/>
    </location>
</feature>
<dbReference type="Gene3D" id="1.20.120.1240">
    <property type="entry name" value="Dynamin, middle domain"/>
    <property type="match status" value="1"/>
</dbReference>
<evidence type="ECO:0000259" key="4">
    <source>
        <dbReference type="PROSITE" id="PS51718"/>
    </source>
</evidence>
<keyword evidence="1" id="KW-0547">Nucleotide-binding</keyword>
<dbReference type="InterPro" id="IPR030381">
    <property type="entry name" value="G_DYNAMIN_dom"/>
</dbReference>
<dbReference type="SMART" id="SM00053">
    <property type="entry name" value="DYNc"/>
    <property type="match status" value="1"/>
</dbReference>
<dbReference type="InterPro" id="IPR020850">
    <property type="entry name" value="GED_dom"/>
</dbReference>
<proteinExistence type="predicted"/>
<comment type="caution">
    <text evidence="5">The sequence shown here is derived from an EMBL/GenBank/DDBJ whole genome shotgun (WGS) entry which is preliminary data.</text>
</comment>
<dbReference type="PRINTS" id="PR00195">
    <property type="entry name" value="DYNAMIN"/>
</dbReference>
<dbReference type="EMBL" id="CAWUON010000109">
    <property type="protein sequence ID" value="CAK7273324.1"/>
    <property type="molecule type" value="Genomic_DNA"/>
</dbReference>
<dbReference type="Proteomes" id="UP001642502">
    <property type="component" value="Unassembled WGS sequence"/>
</dbReference>
<accession>A0ABP0DYF4</accession>
<evidence type="ECO:0000259" key="3">
    <source>
        <dbReference type="PROSITE" id="PS51388"/>
    </source>
</evidence>
<evidence type="ECO:0000313" key="6">
    <source>
        <dbReference type="Proteomes" id="UP001642502"/>
    </source>
</evidence>
<evidence type="ECO:0000313" key="5">
    <source>
        <dbReference type="EMBL" id="CAK7273324.1"/>
    </source>
</evidence>
<evidence type="ECO:0000256" key="1">
    <source>
        <dbReference type="ARBA" id="ARBA00022741"/>
    </source>
</evidence>
<evidence type="ECO:0008006" key="7">
    <source>
        <dbReference type="Google" id="ProtNLM"/>
    </source>
</evidence>
<evidence type="ECO:0000256" key="2">
    <source>
        <dbReference type="ARBA" id="ARBA00023134"/>
    </source>
</evidence>
<dbReference type="Pfam" id="PF00350">
    <property type="entry name" value="Dynamin_N"/>
    <property type="match status" value="1"/>
</dbReference>
<reference evidence="5 6" key="1">
    <citation type="submission" date="2024-01" db="EMBL/GenBank/DDBJ databases">
        <authorList>
            <person name="Allen C."/>
            <person name="Tagirdzhanova G."/>
        </authorList>
    </citation>
    <scope>NUCLEOTIDE SEQUENCE [LARGE SCALE GENOMIC DNA]</scope>
    <source>
        <strain evidence="5 6">CBS 119000</strain>
    </source>
</reference>
<protein>
    <recommendedName>
        <fullName evidence="7">Dynamin family protein</fullName>
    </recommendedName>
</protein>
<dbReference type="InterPro" id="IPR045063">
    <property type="entry name" value="Dynamin_N"/>
</dbReference>
<dbReference type="InterPro" id="IPR000375">
    <property type="entry name" value="Dynamin_stalk"/>
</dbReference>
<organism evidence="5 6">
    <name type="scientific">Sporothrix epigloea</name>
    <dbReference type="NCBI Taxonomy" id="1892477"/>
    <lineage>
        <taxon>Eukaryota</taxon>
        <taxon>Fungi</taxon>
        <taxon>Dikarya</taxon>
        <taxon>Ascomycota</taxon>
        <taxon>Pezizomycotina</taxon>
        <taxon>Sordariomycetes</taxon>
        <taxon>Sordariomycetidae</taxon>
        <taxon>Ophiostomatales</taxon>
        <taxon>Ophiostomataceae</taxon>
        <taxon>Sporothrix</taxon>
    </lineage>
</organism>
<dbReference type="PROSITE" id="PS51718">
    <property type="entry name" value="G_DYNAMIN_2"/>
    <property type="match status" value="1"/>
</dbReference>
<name>A0ABP0DYF4_9PEZI</name>
<gene>
    <name evidence="5" type="ORF">SEPCBS119000_005595</name>
</gene>
<dbReference type="SUPFAM" id="SSF52540">
    <property type="entry name" value="P-loop containing nucleoside triphosphate hydrolases"/>
    <property type="match status" value="1"/>
</dbReference>
<sequence length="715" mass="79955">MVTINIQSQEYRDLLDVIDRLRSQGLDRYVPLPEIIVCGDQSSGKSSVLEAISGLSFPSKDSLCTRFATELILRRHHEASIAVSILPHHSRSDTEKESLQAFHADLDAANPDIGPVIEAAKVAMGLVDGELPGGHRFSNDVLRIEMSGPTQQHLTLVDLPGLFHSGGSGQSVDDAPVVRQLVMDYIKRRNSIILVVVSAAYEFVNQLATRLARDVDPHGMRTMGLITKPDKLDEGSDREQAYVKLASNDDVVLQLGWHVLRNRCHETRNATRDERDANEVAFFNKPGSPWLGLASDNLGVASLRPRLSTVLMNQILAQLDPILEDIKAQSEECELGLARLGVSRSTDLEQRQYLSRISNRLSELLTAAVQGNYMEASFFGNVVDDTDSNTAFAEGCQRRLRAVVQNRLTLFADELHNRGKTWRIVGEGEDAEIVPNSKDGAKGDIKSVRISRSNYVDEVKKIILSSRGRELPGTFNPLVVTDLFRQQCRNWGSIAKECIESILQSSFVLVSAALKHIAADNTATMVMRSLTNPAMAMLRKDMMAQLEKILQTYNECHPITYNHYLTDTVQKLRNERQKKRVIGVAEKYAGDLYRTETAERLADMLVAQEETDMVRIAASEAIDYTEAYYKVALKTFVDNVSVLVVEQCLVSKLPFLFTPDTIYTIPDEDIAKLASEEKHATAERARLMEKRRCLQECEAELRLLDKSSLKRLTIE</sequence>
<dbReference type="PANTHER" id="PTHR11566">
    <property type="entry name" value="DYNAMIN"/>
    <property type="match status" value="1"/>
</dbReference>
<keyword evidence="6" id="KW-1185">Reference proteome</keyword>
<dbReference type="CDD" id="cd08771">
    <property type="entry name" value="DLP_1"/>
    <property type="match status" value="1"/>
</dbReference>